<dbReference type="VEuPathDB" id="FungiDB:H257_09081"/>
<gene>
    <name evidence="1" type="ORF">H257_09081</name>
</gene>
<dbReference type="RefSeq" id="XP_009833500.1">
    <property type="nucleotide sequence ID" value="XM_009835198.1"/>
</dbReference>
<reference evidence="1" key="1">
    <citation type="submission" date="2013-12" db="EMBL/GenBank/DDBJ databases">
        <title>The Genome Sequence of Aphanomyces astaci APO3.</title>
        <authorList>
            <consortium name="The Broad Institute Genomics Platform"/>
            <person name="Russ C."/>
            <person name="Tyler B."/>
            <person name="van West P."/>
            <person name="Dieguez-Uribeondo J."/>
            <person name="Young S.K."/>
            <person name="Zeng Q."/>
            <person name="Gargeya S."/>
            <person name="Fitzgerald M."/>
            <person name="Abouelleil A."/>
            <person name="Alvarado L."/>
            <person name="Chapman S.B."/>
            <person name="Gainer-Dewar J."/>
            <person name="Goldberg J."/>
            <person name="Griggs A."/>
            <person name="Gujja S."/>
            <person name="Hansen M."/>
            <person name="Howarth C."/>
            <person name="Imamovic A."/>
            <person name="Ireland A."/>
            <person name="Larimer J."/>
            <person name="McCowan C."/>
            <person name="Murphy C."/>
            <person name="Pearson M."/>
            <person name="Poon T.W."/>
            <person name="Priest M."/>
            <person name="Roberts A."/>
            <person name="Saif S."/>
            <person name="Shea T."/>
            <person name="Sykes S."/>
            <person name="Wortman J."/>
            <person name="Nusbaum C."/>
            <person name="Birren B."/>
        </authorList>
    </citation>
    <scope>NUCLEOTIDE SEQUENCE [LARGE SCALE GENOMIC DNA]</scope>
    <source>
        <strain evidence="1">APO3</strain>
    </source>
</reference>
<accession>W4GDQ3</accession>
<name>W4GDQ3_APHAT</name>
<evidence type="ECO:0000313" key="1">
    <source>
        <dbReference type="EMBL" id="ETV77194.1"/>
    </source>
</evidence>
<dbReference type="EMBL" id="KI913134">
    <property type="protein sequence ID" value="ETV77194.1"/>
    <property type="molecule type" value="Genomic_DNA"/>
</dbReference>
<organism evidence="1">
    <name type="scientific">Aphanomyces astaci</name>
    <name type="common">Crayfish plague agent</name>
    <dbReference type="NCBI Taxonomy" id="112090"/>
    <lineage>
        <taxon>Eukaryota</taxon>
        <taxon>Sar</taxon>
        <taxon>Stramenopiles</taxon>
        <taxon>Oomycota</taxon>
        <taxon>Saprolegniomycetes</taxon>
        <taxon>Saprolegniales</taxon>
        <taxon>Verrucalvaceae</taxon>
        <taxon>Aphanomyces</taxon>
    </lineage>
</organism>
<sequence length="155" mass="17418">MMLLKNSTRIVPKWAITWRRRLLPPFSFSNEAYQWAILASWSKYASEDSSECWVAAGRSDSLNTPIVLCTGSSLNPKYPPNMLPRTLVSTAMVLSPFVCFTELKYPSQSDARATRYRTELPMYSALLSTRSRLSTVLDMAVDVMVLPNSLLVVSS</sequence>
<proteinExistence type="predicted"/>
<dbReference type="GeneID" id="20811077"/>
<protein>
    <submittedName>
        <fullName evidence="1">Uncharacterized protein</fullName>
    </submittedName>
</protein>
<dbReference type="AlphaFoldDB" id="W4GDQ3"/>